<protein>
    <submittedName>
        <fullName evidence="1">Uncharacterized protein</fullName>
    </submittedName>
</protein>
<dbReference type="AlphaFoldDB" id="A0A8J2J9G5"/>
<sequence length="143" mass="16180">MKRITTTGTKHAHRFGAIEPRNKKILPFTVVDILAACFSETVEWKIALPGIINYQRCVSNLEKHSEADISAKEIVCSEINIAPDKPYSSLHLQQLVVNCENEEIAKEVNNPQEKFVCGLKQWAIVENISHSSLRKLLQNINKN</sequence>
<comment type="caution">
    <text evidence="1">The sequence shown here is derived from an EMBL/GenBank/DDBJ whole genome shotgun (WGS) entry which is preliminary data.</text>
</comment>
<proteinExistence type="predicted"/>
<gene>
    <name evidence="1" type="ORF">AFUS01_LOCUS4211</name>
</gene>
<organism evidence="1 2">
    <name type="scientific">Allacma fusca</name>
    <dbReference type="NCBI Taxonomy" id="39272"/>
    <lineage>
        <taxon>Eukaryota</taxon>
        <taxon>Metazoa</taxon>
        <taxon>Ecdysozoa</taxon>
        <taxon>Arthropoda</taxon>
        <taxon>Hexapoda</taxon>
        <taxon>Collembola</taxon>
        <taxon>Symphypleona</taxon>
        <taxon>Sminthuridae</taxon>
        <taxon>Allacma</taxon>
    </lineage>
</organism>
<dbReference type="EMBL" id="CAJVCH010026143">
    <property type="protein sequence ID" value="CAG7699984.1"/>
    <property type="molecule type" value="Genomic_DNA"/>
</dbReference>
<dbReference type="Proteomes" id="UP000708208">
    <property type="component" value="Unassembled WGS sequence"/>
</dbReference>
<evidence type="ECO:0000313" key="2">
    <source>
        <dbReference type="Proteomes" id="UP000708208"/>
    </source>
</evidence>
<evidence type="ECO:0000313" key="1">
    <source>
        <dbReference type="EMBL" id="CAG7699984.1"/>
    </source>
</evidence>
<reference evidence="1" key="1">
    <citation type="submission" date="2021-06" db="EMBL/GenBank/DDBJ databases">
        <authorList>
            <person name="Hodson N. C."/>
            <person name="Mongue J. A."/>
            <person name="Jaron S. K."/>
        </authorList>
    </citation>
    <scope>NUCLEOTIDE SEQUENCE</scope>
</reference>
<accession>A0A8J2J9G5</accession>
<keyword evidence="2" id="KW-1185">Reference proteome</keyword>
<name>A0A8J2J9G5_9HEXA</name>